<dbReference type="EMBL" id="MU394331">
    <property type="protein sequence ID" value="KAI6084913.1"/>
    <property type="molecule type" value="Genomic_DNA"/>
</dbReference>
<protein>
    <submittedName>
        <fullName evidence="1">NAD(P)-binding protein</fullName>
    </submittedName>
</protein>
<keyword evidence="2" id="KW-1185">Reference proteome</keyword>
<name>A0ACC0CWQ7_9PEZI</name>
<accession>A0ACC0CWQ7</accession>
<evidence type="ECO:0000313" key="2">
    <source>
        <dbReference type="Proteomes" id="UP001497680"/>
    </source>
</evidence>
<gene>
    <name evidence="1" type="ORF">F4821DRAFT_163932</name>
</gene>
<dbReference type="Proteomes" id="UP001497680">
    <property type="component" value="Unassembled WGS sequence"/>
</dbReference>
<organism evidence="1 2">
    <name type="scientific">Hypoxylon rubiginosum</name>
    <dbReference type="NCBI Taxonomy" id="110542"/>
    <lineage>
        <taxon>Eukaryota</taxon>
        <taxon>Fungi</taxon>
        <taxon>Dikarya</taxon>
        <taxon>Ascomycota</taxon>
        <taxon>Pezizomycotina</taxon>
        <taxon>Sordariomycetes</taxon>
        <taxon>Xylariomycetidae</taxon>
        <taxon>Xylariales</taxon>
        <taxon>Hypoxylaceae</taxon>
        <taxon>Hypoxylon</taxon>
    </lineage>
</organism>
<sequence>MVKVAIAGGSGQVSLEIIDALLASKRHHITILSRKESPTAPIASEIHWKAVDYDDEKSLVEALRGTHTLLSFVQVLSDPDQKSQKNLINAAIAAGVKRFAPSEYGSKGTVHMGWWEGKEKVREYLEEVNAKGKILEYTLFQPGLLLNYLAYPYKTAKHVDPLQSVFDFENKRAIVVEGHEDAIMTLTTVADIAAVVARAIDYEGTWPRIGGIRGNRVTFAQVLEIGRKVRGSPFAVDKVKIEDLEAGDLKTSWGLKAVHQSVPEDQASALLRAVSIGILLSSTSKGAWDVSDDFNQIFPDYEFTSIEDFLGEVWAGKP</sequence>
<evidence type="ECO:0000313" key="1">
    <source>
        <dbReference type="EMBL" id="KAI6084913.1"/>
    </source>
</evidence>
<reference evidence="1 2" key="1">
    <citation type="journal article" date="2022" name="New Phytol.">
        <title>Ecological generalism drives hyperdiversity of secondary metabolite gene clusters in xylarialean endophytes.</title>
        <authorList>
            <person name="Franco M.E.E."/>
            <person name="Wisecaver J.H."/>
            <person name="Arnold A.E."/>
            <person name="Ju Y.M."/>
            <person name="Slot J.C."/>
            <person name="Ahrendt S."/>
            <person name="Moore L.P."/>
            <person name="Eastman K.E."/>
            <person name="Scott K."/>
            <person name="Konkel Z."/>
            <person name="Mondo S.J."/>
            <person name="Kuo A."/>
            <person name="Hayes R.D."/>
            <person name="Haridas S."/>
            <person name="Andreopoulos B."/>
            <person name="Riley R."/>
            <person name="LaButti K."/>
            <person name="Pangilinan J."/>
            <person name="Lipzen A."/>
            <person name="Amirebrahimi M."/>
            <person name="Yan J."/>
            <person name="Adam C."/>
            <person name="Keymanesh K."/>
            <person name="Ng V."/>
            <person name="Louie K."/>
            <person name="Northen T."/>
            <person name="Drula E."/>
            <person name="Henrissat B."/>
            <person name="Hsieh H.M."/>
            <person name="Youens-Clark K."/>
            <person name="Lutzoni F."/>
            <person name="Miadlikowska J."/>
            <person name="Eastwood D.C."/>
            <person name="Hamelin R.C."/>
            <person name="Grigoriev I.V."/>
            <person name="U'Ren J.M."/>
        </authorList>
    </citation>
    <scope>NUCLEOTIDE SEQUENCE [LARGE SCALE GENOMIC DNA]</scope>
    <source>
        <strain evidence="1 2">ER1909</strain>
    </source>
</reference>
<proteinExistence type="predicted"/>
<comment type="caution">
    <text evidence="1">The sequence shown here is derived from an EMBL/GenBank/DDBJ whole genome shotgun (WGS) entry which is preliminary data.</text>
</comment>